<evidence type="ECO:0000256" key="2">
    <source>
        <dbReference type="SAM" id="SignalP"/>
    </source>
</evidence>
<dbReference type="AlphaFoldDB" id="A0A2J5HTR5"/>
<keyword evidence="2" id="KW-0732">Signal</keyword>
<feature type="signal peptide" evidence="2">
    <location>
        <begin position="1"/>
        <end position="19"/>
    </location>
</feature>
<keyword evidence="4" id="KW-1185">Reference proteome</keyword>
<protein>
    <recommendedName>
        <fullName evidence="5">GPI anchored protein</fullName>
    </recommendedName>
</protein>
<evidence type="ECO:0000256" key="1">
    <source>
        <dbReference type="SAM" id="MobiDB-lite"/>
    </source>
</evidence>
<evidence type="ECO:0000313" key="3">
    <source>
        <dbReference type="EMBL" id="PLN80693.1"/>
    </source>
</evidence>
<feature type="region of interest" description="Disordered" evidence="1">
    <location>
        <begin position="43"/>
        <end position="87"/>
    </location>
</feature>
<evidence type="ECO:0000313" key="4">
    <source>
        <dbReference type="Proteomes" id="UP000235023"/>
    </source>
</evidence>
<accession>A0A2J5HTR5</accession>
<name>A0A2J5HTR5_9EURO</name>
<organism evidence="3 4">
    <name type="scientific">Aspergillus taichungensis</name>
    <dbReference type="NCBI Taxonomy" id="482145"/>
    <lineage>
        <taxon>Eukaryota</taxon>
        <taxon>Fungi</taxon>
        <taxon>Dikarya</taxon>
        <taxon>Ascomycota</taxon>
        <taxon>Pezizomycotina</taxon>
        <taxon>Eurotiomycetes</taxon>
        <taxon>Eurotiomycetidae</taxon>
        <taxon>Eurotiales</taxon>
        <taxon>Aspergillaceae</taxon>
        <taxon>Aspergillus</taxon>
        <taxon>Aspergillus subgen. Circumdati</taxon>
    </lineage>
</organism>
<dbReference type="Proteomes" id="UP000235023">
    <property type="component" value="Unassembled WGS sequence"/>
</dbReference>
<sequence length="111" mass="10983">MKITAIVSAVLLAAAPALAADETITSTQITTITRTLVRVSSVTPTSSATPTVIPTSSATPSHTPSSGRTSTPLPSGTQPSTPVHTAGGAISEVNMPIALVAGSLAMALAYL</sequence>
<feature type="chain" id="PRO_5014465926" description="GPI anchored protein" evidence="2">
    <location>
        <begin position="20"/>
        <end position="111"/>
    </location>
</feature>
<dbReference type="EMBL" id="KZ559544">
    <property type="protein sequence ID" value="PLN80693.1"/>
    <property type="molecule type" value="Genomic_DNA"/>
</dbReference>
<evidence type="ECO:0008006" key="5">
    <source>
        <dbReference type="Google" id="ProtNLM"/>
    </source>
</evidence>
<reference evidence="4" key="1">
    <citation type="submission" date="2017-12" db="EMBL/GenBank/DDBJ databases">
        <authorList>
            <consortium name="DOE Joint Genome Institute"/>
            <person name="Mondo S.J."/>
            <person name="Kjaerbolling I."/>
            <person name="Vesth T.C."/>
            <person name="Frisvad J.C."/>
            <person name="Nybo J.L."/>
            <person name="Theobald S."/>
            <person name="Kuo A."/>
            <person name="Bowyer P."/>
            <person name="Matsuda Y."/>
            <person name="Lyhne E.K."/>
            <person name="Kogle M.E."/>
            <person name="Clum A."/>
            <person name="Lipzen A."/>
            <person name="Salamov A."/>
            <person name="Ngan C.Y."/>
            <person name="Daum C."/>
            <person name="Chiniquy J."/>
            <person name="Barry K."/>
            <person name="LaButti K."/>
            <person name="Haridas S."/>
            <person name="Simmons B.A."/>
            <person name="Magnuson J.K."/>
            <person name="Mortensen U.H."/>
            <person name="Larsen T.O."/>
            <person name="Grigoriev I.V."/>
            <person name="Baker S.E."/>
            <person name="Andersen M.R."/>
            <person name="Nordberg H.P."/>
            <person name="Cantor M.N."/>
            <person name="Hua S.X."/>
        </authorList>
    </citation>
    <scope>NUCLEOTIDE SEQUENCE [LARGE SCALE GENOMIC DNA]</scope>
    <source>
        <strain evidence="4">IBT 19404</strain>
    </source>
</reference>
<feature type="compositionally biased region" description="Polar residues" evidence="1">
    <location>
        <begin position="67"/>
        <end position="83"/>
    </location>
</feature>
<feature type="compositionally biased region" description="Low complexity" evidence="1">
    <location>
        <begin position="43"/>
        <end position="66"/>
    </location>
</feature>
<proteinExistence type="predicted"/>
<gene>
    <name evidence="3" type="ORF">BDW42DRAFT_194208</name>
</gene>